<sequence length="671" mass="75507">MSDLLRLPLELLSCVVQYLVQADDFHDHLSLSRTCKDLYATLWVDSADMWKIVWKELYDDSPVVSDQTHNGVLCSEVYKETIKSRMKTLQLTRGIATKLGHTTHPSEQGDDPDLYHAEHKTQRRRKTPKQAYALSPNAYLNTMIALIDLAHGLGDKNAHWVQSATTSEFWAHAIHLWFSKATIGGGPLRASHMYHAPATLCKLFDVLAKVATAGVALHPTSPVPWPPLVPVIPSWFNQGIQPTSIKPIPLIPPYRSRVERLQQQVHQGQSPRTKSYPMSGRWTGYYAYQTFLPYVNNAVPMDNEDDVVSDYGADNDDSAAYESDDLQSDEERPIRTGITKGQEFAMRGLKVDRRMIVDLVDGTTDWLDPYERLVGRAAGSQNRNTTAHSEPLYLSSDIDAMVLSATDESFLSNVALRKNLADEDDLNHRSNWGHQRVFSGRGHDAIGDFGIRGIVSEKTGLVRMIKTYFSASQLEFVRGRQFFEFGNQPHQLASHPRTGLLRWCYRGHVDPEGEGPGVVGLCWSILPSTVPHRPLSSMMTSEATSSSAPAIHSYTPGTLVYEVNLSVPREKVEEYIDWLRGFTKALTLLVEQVGRIPGFLSSMVFRQPKPYGLHWLSEEGNNKTYITVHYVIESQAHLEAYLEKEQPAVAAAEQERFEFLVTSRRTLSVVF</sequence>
<comment type="caution">
    <text evidence="3">The sequence shown here is derived from an EMBL/GenBank/DDBJ whole genome shotgun (WGS) entry which is preliminary data.</text>
</comment>
<evidence type="ECO:0000313" key="4">
    <source>
        <dbReference type="Proteomes" id="UP000717515"/>
    </source>
</evidence>
<evidence type="ECO:0000259" key="2">
    <source>
        <dbReference type="PROSITE" id="PS50181"/>
    </source>
</evidence>
<feature type="compositionally biased region" description="Acidic residues" evidence="1">
    <location>
        <begin position="305"/>
        <end position="328"/>
    </location>
</feature>
<evidence type="ECO:0000313" key="3">
    <source>
        <dbReference type="EMBL" id="KAG9325256.1"/>
    </source>
</evidence>
<accession>A0A9P8AA39</accession>
<name>A0A9P8AA39_MORAP</name>
<organism evidence="3 4">
    <name type="scientific">Mortierella alpina</name>
    <name type="common">Oleaginous fungus</name>
    <name type="synonym">Mortierella renispora</name>
    <dbReference type="NCBI Taxonomy" id="64518"/>
    <lineage>
        <taxon>Eukaryota</taxon>
        <taxon>Fungi</taxon>
        <taxon>Fungi incertae sedis</taxon>
        <taxon>Mucoromycota</taxon>
        <taxon>Mortierellomycotina</taxon>
        <taxon>Mortierellomycetes</taxon>
        <taxon>Mortierellales</taxon>
        <taxon>Mortierellaceae</taxon>
        <taxon>Mortierella</taxon>
    </lineage>
</organism>
<dbReference type="InterPro" id="IPR001810">
    <property type="entry name" value="F-box_dom"/>
</dbReference>
<dbReference type="Proteomes" id="UP000717515">
    <property type="component" value="Unassembled WGS sequence"/>
</dbReference>
<protein>
    <recommendedName>
        <fullName evidence="2">F-box domain-containing protein</fullName>
    </recommendedName>
</protein>
<gene>
    <name evidence="3" type="ORF">KVV02_000004</name>
</gene>
<dbReference type="AlphaFoldDB" id="A0A9P8AA39"/>
<feature type="domain" description="F-box" evidence="2">
    <location>
        <begin position="1"/>
        <end position="57"/>
    </location>
</feature>
<proteinExistence type="predicted"/>
<evidence type="ECO:0000256" key="1">
    <source>
        <dbReference type="SAM" id="MobiDB-lite"/>
    </source>
</evidence>
<reference evidence="3" key="1">
    <citation type="submission" date="2021-07" db="EMBL/GenBank/DDBJ databases">
        <title>Draft genome of Mortierella alpina, strain LL118, isolated from an aspen leaf litter sample.</title>
        <authorList>
            <person name="Yang S."/>
            <person name="Vinatzer B.A."/>
        </authorList>
    </citation>
    <scope>NUCLEOTIDE SEQUENCE</scope>
    <source>
        <strain evidence="3">LL118</strain>
    </source>
</reference>
<dbReference type="EMBL" id="JAIFTL010000044">
    <property type="protein sequence ID" value="KAG9325256.1"/>
    <property type="molecule type" value="Genomic_DNA"/>
</dbReference>
<dbReference type="PROSITE" id="PS50181">
    <property type="entry name" value="FBOX"/>
    <property type="match status" value="1"/>
</dbReference>
<feature type="region of interest" description="Disordered" evidence="1">
    <location>
        <begin position="305"/>
        <end position="330"/>
    </location>
</feature>